<feature type="domain" description="Putative zinc-finger" evidence="5">
    <location>
        <begin position="3"/>
        <end position="36"/>
    </location>
</feature>
<dbReference type="Proteomes" id="UP000032633">
    <property type="component" value="Chromosome"/>
</dbReference>
<sequence length="444" mass="45589">MTCQEVMDDMQRQLDGDLDERESDILMAHLQNCPECSEMFDRLQRLSQELEQLPKVMPPFSLVDAIMPKLAEIDAAAVGTGTSVTRNVAGLRRNYGSALTLPTSEAEHRRASDDAGETLAGRSSRLEKRRKRRFTFGALGGIVAAAVVAGLFLVTYQPNMISSGNQAADALPSSGSAAESSASGDFSASTKASSSESKESDNSQRSTAAQESEQNQKMDSSENPEASADGSSTEKQAPALGDDYVVPQQSNQGESSGDPDKTFSAPDEKSSLPSNGSMDGPDSGSEESSTSDSSADGTNSGSAGAAEAPGGDSPDLKDGIAGGNPESGAAGGTDGSSPAHPGIAGTPGQETGPNMGIAASPEAMVSPSDTSPDGTFKAAVKDGVVSVYKAEGGGGVVFESDPKKGTIGNLAWIDNKTLTYTVTNGEDSKVTYKVDVEAGSESQQ</sequence>
<evidence type="ECO:0000256" key="3">
    <source>
        <dbReference type="SAM" id="MobiDB-lite"/>
    </source>
</evidence>
<dbReference type="EMBL" id="CP011058">
    <property type="protein sequence ID" value="AJY76285.1"/>
    <property type="molecule type" value="Genomic_DNA"/>
</dbReference>
<dbReference type="KEGG" id="pbj:VN24_19115"/>
<proteinExistence type="inferred from homology"/>
<comment type="similarity">
    <text evidence="1">Belongs to the zinc-associated anti-sigma factor (ZAS) superfamily. Anti-sigma-W factor family.</text>
</comment>
<dbReference type="InterPro" id="IPR041916">
    <property type="entry name" value="Anti_sigma_zinc_sf"/>
</dbReference>
<organism evidence="6 7">
    <name type="scientific">Paenibacillus beijingensis</name>
    <dbReference type="NCBI Taxonomy" id="1126833"/>
    <lineage>
        <taxon>Bacteria</taxon>
        <taxon>Bacillati</taxon>
        <taxon>Bacillota</taxon>
        <taxon>Bacilli</taxon>
        <taxon>Bacillales</taxon>
        <taxon>Paenibacillaceae</taxon>
        <taxon>Paenibacillus</taxon>
    </lineage>
</organism>
<keyword evidence="4" id="KW-0812">Transmembrane</keyword>
<evidence type="ECO:0000259" key="5">
    <source>
        <dbReference type="Pfam" id="PF13490"/>
    </source>
</evidence>
<dbReference type="PATRIC" id="fig|1126833.4.peg.4208"/>
<feature type="region of interest" description="Disordered" evidence="3">
    <location>
        <begin position="100"/>
        <end position="125"/>
    </location>
</feature>
<evidence type="ECO:0000256" key="2">
    <source>
        <dbReference type="ARBA" id="ARBA00024438"/>
    </source>
</evidence>
<evidence type="ECO:0000313" key="6">
    <source>
        <dbReference type="EMBL" id="AJY76285.1"/>
    </source>
</evidence>
<reference evidence="6 7" key="1">
    <citation type="journal article" date="2015" name="J. Biotechnol.">
        <title>Complete genome sequence of Paenibacillus beijingensis 7188(T) (=DSM 24997(T)), a novel rhizobacterium from jujube garden soil.</title>
        <authorList>
            <person name="Kwak Y."/>
            <person name="Shin J.H."/>
        </authorList>
    </citation>
    <scope>NUCLEOTIDE SEQUENCE [LARGE SCALE GENOMIC DNA]</scope>
    <source>
        <strain evidence="6 7">DSM 24997</strain>
    </source>
</reference>
<protein>
    <recommendedName>
        <fullName evidence="2">Anti-sigma-W factor RsiW</fullName>
    </recommendedName>
</protein>
<dbReference type="Gene3D" id="1.10.10.1320">
    <property type="entry name" value="Anti-sigma factor, zinc-finger domain"/>
    <property type="match status" value="1"/>
</dbReference>
<gene>
    <name evidence="6" type="ORF">VN24_19115</name>
</gene>
<reference evidence="7" key="2">
    <citation type="submission" date="2015-03" db="EMBL/GenBank/DDBJ databases">
        <title>Genome sequence of Paenibacillus beijingensis strain DSM 24997T.</title>
        <authorList>
            <person name="Kwak Y."/>
            <person name="Shin J.-H."/>
        </authorList>
    </citation>
    <scope>NUCLEOTIDE SEQUENCE [LARGE SCALE GENOMIC DNA]</scope>
    <source>
        <strain evidence="7">DSM 24997</strain>
    </source>
</reference>
<dbReference type="HOGENOM" id="CLU_681230_0_0_9"/>
<accession>A0A0D5NMA9</accession>
<name>A0A0D5NMA9_9BACL</name>
<feature type="compositionally biased region" description="Basic and acidic residues" evidence="3">
    <location>
        <begin position="258"/>
        <end position="270"/>
    </location>
</feature>
<dbReference type="InterPro" id="IPR027383">
    <property type="entry name" value="Znf_put"/>
</dbReference>
<dbReference type="STRING" id="1126833.VN24_19115"/>
<evidence type="ECO:0000256" key="4">
    <source>
        <dbReference type="SAM" id="Phobius"/>
    </source>
</evidence>
<feature type="region of interest" description="Disordered" evidence="3">
    <location>
        <begin position="166"/>
        <end position="374"/>
    </location>
</feature>
<keyword evidence="4" id="KW-1133">Transmembrane helix</keyword>
<dbReference type="AlphaFoldDB" id="A0A0D5NMA9"/>
<feature type="compositionally biased region" description="Low complexity" evidence="3">
    <location>
        <begin position="276"/>
        <end position="313"/>
    </location>
</feature>
<feature type="transmembrane region" description="Helical" evidence="4">
    <location>
        <begin position="134"/>
        <end position="156"/>
    </location>
</feature>
<keyword evidence="4" id="KW-0472">Membrane</keyword>
<dbReference type="Pfam" id="PF13490">
    <property type="entry name" value="zf-HC2"/>
    <property type="match status" value="1"/>
</dbReference>
<evidence type="ECO:0000256" key="1">
    <source>
        <dbReference type="ARBA" id="ARBA00024353"/>
    </source>
</evidence>
<keyword evidence="7" id="KW-1185">Reference proteome</keyword>
<evidence type="ECO:0000313" key="7">
    <source>
        <dbReference type="Proteomes" id="UP000032633"/>
    </source>
</evidence>
<feature type="compositionally biased region" description="Low complexity" evidence="3">
    <location>
        <begin position="173"/>
        <end position="195"/>
    </location>
</feature>
<feature type="compositionally biased region" description="Polar residues" evidence="3">
    <location>
        <begin position="221"/>
        <end position="235"/>
    </location>
</feature>